<evidence type="ECO:0000313" key="2">
    <source>
        <dbReference type="EMBL" id="ODO05020.1"/>
    </source>
</evidence>
<comment type="caution">
    <text evidence="2">The sequence shown here is derived from an EMBL/GenBank/DDBJ whole genome shotgun (WGS) entry which is preliminary data.</text>
</comment>
<protein>
    <recommendedName>
        <fullName evidence="4">BZIP domain-containing protein</fullName>
    </recommendedName>
</protein>
<feature type="compositionally biased region" description="Polar residues" evidence="1">
    <location>
        <begin position="108"/>
        <end position="119"/>
    </location>
</feature>
<dbReference type="OrthoDB" id="10480207at2759"/>
<accession>A0A1E3JW50</accession>
<feature type="compositionally biased region" description="Low complexity" evidence="1">
    <location>
        <begin position="179"/>
        <end position="205"/>
    </location>
</feature>
<evidence type="ECO:0000256" key="1">
    <source>
        <dbReference type="SAM" id="MobiDB-lite"/>
    </source>
</evidence>
<dbReference type="EMBL" id="MEKH01000008">
    <property type="protein sequence ID" value="ODO05020.1"/>
    <property type="molecule type" value="Genomic_DNA"/>
</dbReference>
<proteinExistence type="predicted"/>
<dbReference type="CDD" id="cd14686">
    <property type="entry name" value="bZIP"/>
    <property type="match status" value="1"/>
</dbReference>
<organism evidence="2 3">
    <name type="scientific">Cryptococcus amylolentus CBS 6273</name>
    <dbReference type="NCBI Taxonomy" id="1296118"/>
    <lineage>
        <taxon>Eukaryota</taxon>
        <taxon>Fungi</taxon>
        <taxon>Dikarya</taxon>
        <taxon>Basidiomycota</taxon>
        <taxon>Agaricomycotina</taxon>
        <taxon>Tremellomycetes</taxon>
        <taxon>Tremellales</taxon>
        <taxon>Cryptococcaceae</taxon>
        <taxon>Cryptococcus</taxon>
    </lineage>
</organism>
<sequence length="417" mass="44439">MTEYLPQSFTHDHLAPLDLSSSKIESTTDLSSSSWQQAYPYPFYGDPLWSAQGNGGTVDFGDLESHGAMGISPSLLANIQEEDETGQPKQEDKVSQLPGSYDLEDPSLLNSSPFGTTFSDAGDGGDGGEEVDKEKGPEFWNRFDHEKSDTRSIPIPPITVVPSSNPFATRGRAKRGEQSSKSTPASTAATTTTTVTSTKRTNTTTRKSKGVTSAGVRKYQGGRRTEIDDMITRVMSRFNNSLEALTAKADKTQEEKEVGRILGNRDAAHLSRRKKNETITSLKSTNASLSLKLYQSQQSVQALTKMNEVQEKRMRLLEERVSFVEGFLGGGNGSSRVGAGHGMGIAGGTAAGGAAATAAEVGDGGELWPSTSGVSDVPADLSSCSWTDPVPTFSDPSYINPDMTLDSTLTTDLGGQA</sequence>
<evidence type="ECO:0000313" key="3">
    <source>
        <dbReference type="Proteomes" id="UP000095149"/>
    </source>
</evidence>
<dbReference type="AlphaFoldDB" id="A0A1E3JW50"/>
<name>A0A1E3JW50_9TREE</name>
<feature type="region of interest" description="Disordered" evidence="1">
    <location>
        <begin position="82"/>
        <end position="215"/>
    </location>
</feature>
<feature type="compositionally biased region" description="Basic and acidic residues" evidence="1">
    <location>
        <begin position="130"/>
        <end position="150"/>
    </location>
</feature>
<dbReference type="Proteomes" id="UP000095149">
    <property type="component" value="Unassembled WGS sequence"/>
</dbReference>
<gene>
    <name evidence="2" type="ORF">I350_05632</name>
</gene>
<evidence type="ECO:0008006" key="4">
    <source>
        <dbReference type="Google" id="ProtNLM"/>
    </source>
</evidence>
<reference evidence="2 3" key="1">
    <citation type="submission" date="2016-06" db="EMBL/GenBank/DDBJ databases">
        <title>Evolution of pathogenesis and genome organization in the Tremellales.</title>
        <authorList>
            <person name="Cuomo C."/>
            <person name="Litvintseva A."/>
            <person name="Heitman J."/>
            <person name="Chen Y."/>
            <person name="Sun S."/>
            <person name="Springer D."/>
            <person name="Dromer F."/>
            <person name="Young S."/>
            <person name="Zeng Q."/>
            <person name="Chapman S."/>
            <person name="Gujja S."/>
            <person name="Saif S."/>
            <person name="Birren B."/>
        </authorList>
    </citation>
    <scope>NUCLEOTIDE SEQUENCE [LARGE SCALE GENOMIC DNA]</scope>
    <source>
        <strain evidence="2 3">CBS 6273</strain>
    </source>
</reference>